<evidence type="ECO:0000256" key="6">
    <source>
        <dbReference type="ARBA" id="ARBA00023136"/>
    </source>
</evidence>
<evidence type="ECO:0000256" key="3">
    <source>
        <dbReference type="ARBA" id="ARBA00022679"/>
    </source>
</evidence>
<dbReference type="PANTHER" id="PTHR30576:SF0">
    <property type="entry name" value="UNDECAPRENYL-PHOSPHATE N-ACETYLGALACTOSAMINYL 1-PHOSPHATE TRANSFERASE-RELATED"/>
    <property type="match status" value="1"/>
</dbReference>
<evidence type="ECO:0000256" key="1">
    <source>
        <dbReference type="ARBA" id="ARBA00004141"/>
    </source>
</evidence>
<evidence type="ECO:0000256" key="5">
    <source>
        <dbReference type="ARBA" id="ARBA00022989"/>
    </source>
</evidence>
<organism evidence="9 10">
    <name type="scientific">Anaeromicropila populeti</name>
    <dbReference type="NCBI Taxonomy" id="37658"/>
    <lineage>
        <taxon>Bacteria</taxon>
        <taxon>Bacillati</taxon>
        <taxon>Bacillota</taxon>
        <taxon>Clostridia</taxon>
        <taxon>Lachnospirales</taxon>
        <taxon>Lachnospiraceae</taxon>
        <taxon>Anaeromicropila</taxon>
    </lineage>
</organism>
<evidence type="ECO:0000313" key="10">
    <source>
        <dbReference type="Proteomes" id="UP000199659"/>
    </source>
</evidence>
<feature type="transmembrane region" description="Helical" evidence="7">
    <location>
        <begin position="12"/>
        <end position="33"/>
    </location>
</feature>
<dbReference type="AlphaFoldDB" id="A0A1I6HKW0"/>
<dbReference type="RefSeq" id="WP_092558704.1">
    <property type="nucleotide sequence ID" value="NZ_FOYZ01000001.1"/>
</dbReference>
<feature type="transmembrane region" description="Helical" evidence="7">
    <location>
        <begin position="294"/>
        <end position="315"/>
    </location>
</feature>
<protein>
    <submittedName>
        <fullName evidence="9">Undecaprenyl-phosphate glucose phosphotransferase</fullName>
    </submittedName>
</protein>
<dbReference type="InterPro" id="IPR017475">
    <property type="entry name" value="EPS_sugar_tfrase"/>
</dbReference>
<comment type="similarity">
    <text evidence="2">Belongs to the bacterial sugar transferase family.</text>
</comment>
<dbReference type="GO" id="GO:0016780">
    <property type="term" value="F:phosphotransferase activity, for other substituted phosphate groups"/>
    <property type="evidence" value="ECO:0007669"/>
    <property type="project" value="TreeGrafter"/>
</dbReference>
<gene>
    <name evidence="9" type="ORF">SAMN05661086_00067</name>
</gene>
<keyword evidence="4 7" id="KW-0812">Transmembrane</keyword>
<dbReference type="EMBL" id="FOYZ01000001">
    <property type="protein sequence ID" value="SFR55066.1"/>
    <property type="molecule type" value="Genomic_DNA"/>
</dbReference>
<keyword evidence="3 9" id="KW-0808">Transferase</keyword>
<reference evidence="9 10" key="1">
    <citation type="submission" date="2016-10" db="EMBL/GenBank/DDBJ databases">
        <authorList>
            <person name="de Groot N.N."/>
        </authorList>
    </citation>
    <scope>NUCLEOTIDE SEQUENCE [LARGE SCALE GENOMIC DNA]</scope>
    <source>
        <strain evidence="9 10">743A</strain>
    </source>
</reference>
<proteinExistence type="inferred from homology"/>
<comment type="subcellular location">
    <subcellularLocation>
        <location evidence="1">Membrane</location>
        <topology evidence="1">Multi-pass membrane protein</topology>
    </subcellularLocation>
</comment>
<name>A0A1I6HKW0_9FIRM</name>
<dbReference type="Gene3D" id="3.40.50.720">
    <property type="entry name" value="NAD(P)-binding Rossmann-like Domain"/>
    <property type="match status" value="1"/>
</dbReference>
<keyword evidence="10" id="KW-1185">Reference proteome</keyword>
<dbReference type="GO" id="GO:0016020">
    <property type="term" value="C:membrane"/>
    <property type="evidence" value="ECO:0007669"/>
    <property type="project" value="UniProtKB-SubCell"/>
</dbReference>
<keyword evidence="5 7" id="KW-1133">Transmembrane helix</keyword>
<dbReference type="InterPro" id="IPR017473">
    <property type="entry name" value="Undecaprenyl-P_gluc_Ptfrase"/>
</dbReference>
<feature type="transmembrane region" description="Helical" evidence="7">
    <location>
        <begin position="95"/>
        <end position="112"/>
    </location>
</feature>
<evidence type="ECO:0000259" key="8">
    <source>
        <dbReference type="Pfam" id="PF02397"/>
    </source>
</evidence>
<evidence type="ECO:0000256" key="7">
    <source>
        <dbReference type="SAM" id="Phobius"/>
    </source>
</evidence>
<dbReference type="NCBIfam" id="TIGR03023">
    <property type="entry name" value="WcaJ_sugtrans"/>
    <property type="match status" value="1"/>
</dbReference>
<evidence type="ECO:0000313" key="9">
    <source>
        <dbReference type="EMBL" id="SFR55066.1"/>
    </source>
</evidence>
<dbReference type="InterPro" id="IPR003362">
    <property type="entry name" value="Bact_transf"/>
</dbReference>
<dbReference type="NCBIfam" id="TIGR03025">
    <property type="entry name" value="EPS_sugtrans"/>
    <property type="match status" value="1"/>
</dbReference>
<feature type="transmembrane region" description="Helical" evidence="7">
    <location>
        <begin position="53"/>
        <end position="75"/>
    </location>
</feature>
<keyword evidence="6 7" id="KW-0472">Membrane</keyword>
<feature type="transmembrane region" description="Helical" evidence="7">
    <location>
        <begin position="118"/>
        <end position="141"/>
    </location>
</feature>
<dbReference type="OrthoDB" id="9808602at2"/>
<evidence type="ECO:0000256" key="4">
    <source>
        <dbReference type="ARBA" id="ARBA00022692"/>
    </source>
</evidence>
<accession>A0A1I6HKW0</accession>
<dbReference type="Pfam" id="PF13727">
    <property type="entry name" value="CoA_binding_3"/>
    <property type="match status" value="1"/>
</dbReference>
<dbReference type="Proteomes" id="UP000199659">
    <property type="component" value="Unassembled WGS sequence"/>
</dbReference>
<evidence type="ECO:0000256" key="2">
    <source>
        <dbReference type="ARBA" id="ARBA00006464"/>
    </source>
</evidence>
<dbReference type="STRING" id="37658.SAMN05661086_00067"/>
<dbReference type="Pfam" id="PF02397">
    <property type="entry name" value="Bac_transf"/>
    <property type="match status" value="1"/>
</dbReference>
<feature type="domain" description="Bacterial sugar transferase" evidence="8">
    <location>
        <begin position="289"/>
        <end position="468"/>
    </location>
</feature>
<sequence length="476" mass="56176">MIKDNQKLLNRFHVLIDAFLIVVSFFLTHRLRFESFLTTKYVLLTPYNYYPDAMLLAKRVMLIVIVPAYLIIYYYSHMYGPKRAKSNRMELWNIFRANVVGITFFSFMIFFLKVDTKYLRAFLFIFFCINILLAFTLRVIIRFVLKSYRKKGYNLKHVLVVGYSRTAERYIRRVLLNPEWGYKIHGILDDTKKIGTTYKNINIINTIDKLEEFLENNDLDEIAITLSIDEYSKLERIVAICEKSGVHTKFIPDYNNMIPTRPYMEDLSGLPVINIRNVPLSNLFNRYLKRTIDILGAFFAICLFSLPMIIVAVIIKTTSKGPLIFSQTRIGLHNKEFKMYKFRSMEIQSESQEKKAWTTMNDPRVTPIGKFIRKTSIDELPQLWNVLKGDMSLVGPRPERPFFVEKFKEEIPRYMIKHQVRPGITGWAQINGFRGDTSIIKRIEHDLYYIENWTLGFDIKILFLTIFRGFVNKNAY</sequence>
<dbReference type="PANTHER" id="PTHR30576">
    <property type="entry name" value="COLANIC BIOSYNTHESIS UDP-GLUCOSE LIPID CARRIER TRANSFERASE"/>
    <property type="match status" value="1"/>
</dbReference>